<evidence type="ECO:0000256" key="5">
    <source>
        <dbReference type="ARBA" id="ARBA00022679"/>
    </source>
</evidence>
<evidence type="ECO:0000256" key="10">
    <source>
        <dbReference type="SAM" id="Coils"/>
    </source>
</evidence>
<dbReference type="PROSITE" id="PS50110">
    <property type="entry name" value="RESPONSE_REGULATORY"/>
    <property type="match status" value="1"/>
</dbReference>
<dbReference type="SMART" id="SM00448">
    <property type="entry name" value="REC"/>
    <property type="match status" value="1"/>
</dbReference>
<feature type="domain" description="PAC" evidence="13">
    <location>
        <begin position="283"/>
        <end position="333"/>
    </location>
</feature>
<dbReference type="PANTHER" id="PTHR43547:SF2">
    <property type="entry name" value="HYBRID SIGNAL TRANSDUCTION HISTIDINE KINASE C"/>
    <property type="match status" value="1"/>
</dbReference>
<dbReference type="SMART" id="SM00388">
    <property type="entry name" value="HisKA"/>
    <property type="match status" value="1"/>
</dbReference>
<feature type="coiled-coil region" evidence="10">
    <location>
        <begin position="927"/>
        <end position="957"/>
    </location>
</feature>
<dbReference type="PROSITE" id="PS50109">
    <property type="entry name" value="HIS_KIN"/>
    <property type="match status" value="1"/>
</dbReference>
<evidence type="ECO:0000256" key="6">
    <source>
        <dbReference type="ARBA" id="ARBA00022777"/>
    </source>
</evidence>
<evidence type="ECO:0000313" key="15">
    <source>
        <dbReference type="Proteomes" id="UP000252107"/>
    </source>
</evidence>
<organism evidence="14 15">
    <name type="scientific">Nostoc minutum NIES-26</name>
    <dbReference type="NCBI Taxonomy" id="1844469"/>
    <lineage>
        <taxon>Bacteria</taxon>
        <taxon>Bacillati</taxon>
        <taxon>Cyanobacteriota</taxon>
        <taxon>Cyanophyceae</taxon>
        <taxon>Nostocales</taxon>
        <taxon>Nostocaceae</taxon>
        <taxon>Nostoc</taxon>
    </lineage>
</organism>
<dbReference type="NCBIfam" id="TIGR00229">
    <property type="entry name" value="sensory_box"/>
    <property type="match status" value="3"/>
</dbReference>
<dbReference type="SUPFAM" id="SSF47384">
    <property type="entry name" value="Homodimeric domain of signal transducing histidine kinase"/>
    <property type="match status" value="1"/>
</dbReference>
<feature type="domain" description="Histidine kinase" evidence="11">
    <location>
        <begin position="1094"/>
        <end position="1312"/>
    </location>
</feature>
<comment type="catalytic activity">
    <reaction evidence="1">
        <text>ATP + protein L-histidine = ADP + protein N-phospho-L-histidine.</text>
        <dbReference type="EC" id="2.7.13.3"/>
    </reaction>
</comment>
<evidence type="ECO:0000256" key="7">
    <source>
        <dbReference type="ARBA" id="ARBA00023012"/>
    </source>
</evidence>
<dbReference type="Pfam" id="PF00072">
    <property type="entry name" value="Response_reg"/>
    <property type="match status" value="1"/>
</dbReference>
<dbReference type="SMART" id="SM00065">
    <property type="entry name" value="GAF"/>
    <property type="match status" value="3"/>
</dbReference>
<comment type="caution">
    <text evidence="14">The sequence shown here is derived from an EMBL/GenBank/DDBJ whole genome shotgun (WGS) entry which is preliminary data.</text>
</comment>
<gene>
    <name evidence="14" type="ORF">A6770_38890</name>
</gene>
<evidence type="ECO:0000256" key="1">
    <source>
        <dbReference type="ARBA" id="ARBA00000085"/>
    </source>
</evidence>
<dbReference type="Gene3D" id="3.30.450.40">
    <property type="match status" value="3"/>
</dbReference>
<dbReference type="CDD" id="cd00082">
    <property type="entry name" value="HisKA"/>
    <property type="match status" value="1"/>
</dbReference>
<dbReference type="CDD" id="cd17580">
    <property type="entry name" value="REC_2_DhkD-like"/>
    <property type="match status" value="1"/>
</dbReference>
<dbReference type="InterPro" id="IPR013656">
    <property type="entry name" value="PAS_4"/>
</dbReference>
<dbReference type="Pfam" id="PF08448">
    <property type="entry name" value="PAS_4"/>
    <property type="match status" value="2"/>
</dbReference>
<feature type="domain" description="PAC" evidence="13">
    <location>
        <begin position="1017"/>
        <end position="1069"/>
    </location>
</feature>
<dbReference type="InterPro" id="IPR004358">
    <property type="entry name" value="Sig_transdc_His_kin-like_C"/>
</dbReference>
<reference evidence="14" key="1">
    <citation type="submission" date="2016-04" db="EMBL/GenBank/DDBJ databases">
        <authorList>
            <person name="Tabuchi Yagui T.R."/>
        </authorList>
    </citation>
    <scope>NUCLEOTIDE SEQUENCE [LARGE SCALE GENOMIC DNA]</scope>
    <source>
        <strain evidence="14">NIES-26</strain>
    </source>
</reference>
<dbReference type="SMART" id="SM00387">
    <property type="entry name" value="HATPase_c"/>
    <property type="match status" value="1"/>
</dbReference>
<dbReference type="InterPro" id="IPR013655">
    <property type="entry name" value="PAS_fold_3"/>
</dbReference>
<dbReference type="Gene3D" id="3.30.450.20">
    <property type="entry name" value="PAS domain"/>
    <property type="match status" value="4"/>
</dbReference>
<dbReference type="Gene3D" id="3.40.50.2300">
    <property type="match status" value="1"/>
</dbReference>
<dbReference type="Pfam" id="PF00512">
    <property type="entry name" value="HisKA"/>
    <property type="match status" value="1"/>
</dbReference>
<dbReference type="GO" id="GO:0000155">
    <property type="term" value="F:phosphorelay sensor kinase activity"/>
    <property type="evidence" value="ECO:0007669"/>
    <property type="project" value="InterPro"/>
</dbReference>
<name>A0A367RSS6_9NOSO</name>
<dbReference type="FunFam" id="3.30.565.10:FF:000010">
    <property type="entry name" value="Sensor histidine kinase RcsC"/>
    <property type="match status" value="1"/>
</dbReference>
<evidence type="ECO:0000256" key="3">
    <source>
        <dbReference type="ARBA" id="ARBA00012438"/>
    </source>
</evidence>
<dbReference type="InterPro" id="IPR003661">
    <property type="entry name" value="HisK_dim/P_dom"/>
</dbReference>
<dbReference type="SMART" id="SM00091">
    <property type="entry name" value="PAS"/>
    <property type="match status" value="4"/>
</dbReference>
<keyword evidence="7" id="KW-0902">Two-component regulatory system</keyword>
<dbReference type="SUPFAM" id="SSF55781">
    <property type="entry name" value="GAF domain-like"/>
    <property type="match status" value="3"/>
</dbReference>
<dbReference type="Gene3D" id="1.10.287.130">
    <property type="match status" value="1"/>
</dbReference>
<evidence type="ECO:0000256" key="2">
    <source>
        <dbReference type="ARBA" id="ARBA00006402"/>
    </source>
</evidence>
<protein>
    <recommendedName>
        <fullName evidence="8">Circadian input-output histidine kinase CikA</fullName>
        <ecNumber evidence="3">2.7.13.3</ecNumber>
    </recommendedName>
</protein>
<dbReference type="Pfam" id="PF02518">
    <property type="entry name" value="HATPase_c"/>
    <property type="match status" value="1"/>
</dbReference>
<accession>A0A367RSS6</accession>
<dbReference type="InterPro" id="IPR000700">
    <property type="entry name" value="PAS-assoc_C"/>
</dbReference>
<dbReference type="SUPFAM" id="SSF55785">
    <property type="entry name" value="PYP-like sensor domain (PAS domain)"/>
    <property type="match status" value="4"/>
</dbReference>
<dbReference type="InterPro" id="IPR003018">
    <property type="entry name" value="GAF"/>
</dbReference>
<feature type="domain" description="PAC" evidence="13">
    <location>
        <begin position="575"/>
        <end position="627"/>
    </location>
</feature>
<evidence type="ECO:0000256" key="9">
    <source>
        <dbReference type="PROSITE-ProRule" id="PRU00169"/>
    </source>
</evidence>
<dbReference type="InterPro" id="IPR036890">
    <property type="entry name" value="HATPase_C_sf"/>
</dbReference>
<dbReference type="PRINTS" id="PR00344">
    <property type="entry name" value="BCTRLSENSOR"/>
</dbReference>
<evidence type="ECO:0000313" key="14">
    <source>
        <dbReference type="EMBL" id="RCJ39555.1"/>
    </source>
</evidence>
<dbReference type="Gene3D" id="3.30.565.10">
    <property type="entry name" value="Histidine kinase-like ATPase, C-terminal domain"/>
    <property type="match status" value="1"/>
</dbReference>
<dbReference type="Pfam" id="PF08447">
    <property type="entry name" value="PAS_3"/>
    <property type="match status" value="2"/>
</dbReference>
<dbReference type="PROSITE" id="PS50113">
    <property type="entry name" value="PAC"/>
    <property type="match status" value="4"/>
</dbReference>
<dbReference type="InterPro" id="IPR011006">
    <property type="entry name" value="CheY-like_superfamily"/>
</dbReference>
<comment type="similarity">
    <text evidence="2">In the N-terminal section; belongs to the phytochrome family.</text>
</comment>
<sequence>MSENTSVRSLSESGVLITDELYQRPCRPLNLEAEVQILRALGQQLTLPPQAILKYLVSAAVDLCQAGTAGVSLIETLSSGEEVFRWVALAGVYEPYEGGTTDRQHSPCGVCLSRGSTQLYYHPERYFPSLQQADPPIVEGLVVPLLFEGQALGTIWIASHCQERQFDGEDVRIMTSLADFTAAAIHSSRLHQEAVEAQQALHQSQAQIQTLMTNMPGMVYRYFPCADGADRFTFVNLGCRDLFEVEPETALQDAGLIWNQIHPDDRFSFQASVAAAVENFLPWDWQGRIITTSGQLKWIQGRSSAVQTADGAVWDGLLIDITERKQAELLLVEQKRLLELTASGHPLDECLSCLCASISRLNPRVRACILLTNDRRSAFKSFITPDFGPSFREGLKDAAINELAIGTCGTAVYSGQPVTCSDIANDGHWSLGWRDLCVAHGILGCHSTPVLGVDGQPFGSLMLCFDEARMPTDWEYQLAEFGTHIASIVFERDRSNLALRSSEELKQRILESSNDCIKVLTLDGRFLFMNTGGTHLFEVDDPTSLLNAQWLSFWGGEDQENAASAIAAAIAGDVGRFQGYCPTAKGTPKWWDVVVTPIRDALGQITQLLSISRDITEVKRIEDERQQAQKALREAHMQLESALVAGAVYTWRWNIPADRVIVNTAFAHLFAVDPVDASTTGLPIELFINAMHKEDRERVVAAINQAIETGNEYNAQYRVHTATGETRWLTARGRVEYDETQKPIAFPGALVDITEQKQKEDELAALREQLAHDLADMKRLHEVSTQLLAERELEPLLQEILEAAIALLHADMGNLQIYDPQNQTLKIVAQSGFNPEFLDFFRTVTAGQATCGTSIQERQRVIVEDVETDPRFELLRSIAKTAGYRAVQSTPLFGQRGEPLGVLSTHFCQPHGSSEQELRLLDLYARQAAALIERKQAEQALRESEELKQRILESSQDCIKVLTLNGEILYMSKGGQCLLEIDEPTSVLNVDWASFWLGEDYESALAAIAAAKAGSMGQFQGYLPTMKGKPKWWDSVISPIRDESGQVVQLVAISRDITKQKLAEAEREQLLTCEQTAREQAESANRIKDEFLAVLSHELRSPLNPILGWTSLLRNGRLDVVKTAYALETIERNAKLQVQLIEDLLDISRILRGKLSLNVTPVDLSVVIKAALETVRLAAEAKSLQIQTTFSPTVVTISADAGRLQQVIWNLLSNAVKFTPTGGQITVGLTIVENHGQIQVTDTGKGINSNFLPYIFEHFRQEDGAITRKFGGLGLGLAIARQIVELHGGTITASSPGEGQGATFIVKLPLPRSENHRTTDEQIPVLPTLQALPLSNIQVLVVDDDTDTREFIVFVLELAGAIVTSVPSALAALEILAQFKPDVLVSDIGMPEMDGYMLMRQIRAMEQGKPIPAVALTAYAGEIDRHQALLAGFQKHVSKPIEPEMLVQTIVSLITKLNL</sequence>
<feature type="coiled-coil region" evidence="10">
    <location>
        <begin position="611"/>
        <end position="638"/>
    </location>
</feature>
<dbReference type="InterPro" id="IPR001789">
    <property type="entry name" value="Sig_transdc_resp-reg_receiver"/>
</dbReference>
<feature type="modified residue" description="4-aspartylphosphate" evidence="9">
    <location>
        <position position="1387"/>
    </location>
</feature>
<proteinExistence type="inferred from homology"/>
<dbReference type="CDD" id="cd00130">
    <property type="entry name" value="PAS"/>
    <property type="match status" value="2"/>
</dbReference>
<dbReference type="SUPFAM" id="SSF52172">
    <property type="entry name" value="CheY-like"/>
    <property type="match status" value="1"/>
</dbReference>
<keyword evidence="10" id="KW-0175">Coiled coil</keyword>
<dbReference type="EC" id="2.7.13.3" evidence="3"/>
<evidence type="ECO:0000256" key="4">
    <source>
        <dbReference type="ARBA" id="ARBA00022553"/>
    </source>
</evidence>
<dbReference type="PANTHER" id="PTHR43547">
    <property type="entry name" value="TWO-COMPONENT HISTIDINE KINASE"/>
    <property type="match status" value="1"/>
</dbReference>
<feature type="domain" description="Response regulatory" evidence="12">
    <location>
        <begin position="1338"/>
        <end position="1454"/>
    </location>
</feature>
<evidence type="ECO:0000259" key="13">
    <source>
        <dbReference type="PROSITE" id="PS50113"/>
    </source>
</evidence>
<evidence type="ECO:0000259" key="11">
    <source>
        <dbReference type="PROSITE" id="PS50109"/>
    </source>
</evidence>
<dbReference type="InterPro" id="IPR036097">
    <property type="entry name" value="HisK_dim/P_sf"/>
</dbReference>
<dbReference type="InterPro" id="IPR001610">
    <property type="entry name" value="PAC"/>
</dbReference>
<keyword evidence="5" id="KW-0808">Transferase</keyword>
<dbReference type="Proteomes" id="UP000252107">
    <property type="component" value="Unassembled WGS sequence"/>
</dbReference>
<dbReference type="SMART" id="SM00086">
    <property type="entry name" value="PAC"/>
    <property type="match status" value="4"/>
</dbReference>
<dbReference type="EMBL" id="LXQD01000075">
    <property type="protein sequence ID" value="RCJ39555.1"/>
    <property type="molecule type" value="Genomic_DNA"/>
</dbReference>
<dbReference type="CDD" id="cd16922">
    <property type="entry name" value="HATPase_EvgS-ArcB-TorS-like"/>
    <property type="match status" value="1"/>
</dbReference>
<dbReference type="InterPro" id="IPR035965">
    <property type="entry name" value="PAS-like_dom_sf"/>
</dbReference>
<dbReference type="InterPro" id="IPR000014">
    <property type="entry name" value="PAS"/>
</dbReference>
<dbReference type="InterPro" id="IPR003594">
    <property type="entry name" value="HATPase_dom"/>
</dbReference>
<keyword evidence="15" id="KW-1185">Reference proteome</keyword>
<evidence type="ECO:0000259" key="12">
    <source>
        <dbReference type="PROSITE" id="PS50110"/>
    </source>
</evidence>
<keyword evidence="6" id="KW-0418">Kinase</keyword>
<dbReference type="InterPro" id="IPR029016">
    <property type="entry name" value="GAF-like_dom_sf"/>
</dbReference>
<dbReference type="InterPro" id="IPR005467">
    <property type="entry name" value="His_kinase_dom"/>
</dbReference>
<evidence type="ECO:0000256" key="8">
    <source>
        <dbReference type="ARBA" id="ARBA00074306"/>
    </source>
</evidence>
<dbReference type="Pfam" id="PF13185">
    <property type="entry name" value="GAF_2"/>
    <property type="match status" value="3"/>
</dbReference>
<dbReference type="SUPFAM" id="SSF55874">
    <property type="entry name" value="ATPase domain of HSP90 chaperone/DNA topoisomerase II/histidine kinase"/>
    <property type="match status" value="1"/>
</dbReference>
<feature type="domain" description="PAC" evidence="13">
    <location>
        <begin position="713"/>
        <end position="765"/>
    </location>
</feature>
<keyword evidence="4 9" id="KW-0597">Phosphoprotein</keyword>